<proteinExistence type="predicted"/>
<comment type="caution">
    <text evidence="1">The sequence shown here is derived from an EMBL/GenBank/DDBJ whole genome shotgun (WGS) entry which is preliminary data.</text>
</comment>
<evidence type="ECO:0000313" key="1">
    <source>
        <dbReference type="EMBL" id="KAL0932185.1"/>
    </source>
</evidence>
<dbReference type="Proteomes" id="UP000805649">
    <property type="component" value="Unassembled WGS sequence"/>
</dbReference>
<accession>A0ACC3YJW0</accession>
<protein>
    <submittedName>
        <fullName evidence="1">Uncharacterized protein</fullName>
    </submittedName>
</protein>
<dbReference type="EMBL" id="VUJX02000009">
    <property type="protein sequence ID" value="KAL0932185.1"/>
    <property type="molecule type" value="Genomic_DNA"/>
</dbReference>
<gene>
    <name evidence="1" type="ORF">CTRU02_213138</name>
</gene>
<sequence length="527" mass="60734">MGYSEIECYLCGVSFKIGRLRTMEEVQTPLDLPPSMLVNMDIYIKNASWSIIQRCEDVEGCRSRKYTLPGGTGEMDEHIAGPACGHTGGYHGRFISVQEMHGCCTAQALVPKPDDWEPEEDDDDDIEQDGFFLTGLCDDIPSPDLDDMDTFPERHDCHEPQVCNFYHDDQMERAAMAFHPACLEVFKRASLRRFGSIDVQGLMEWFRLDAAWSTHNPVSHSAAVNRGRDQWFRHVVGDEFLAANPCFVPRLQHILRAHTGQAEDTDIGQDASQDDASPPPSSPNQDPFTTLPYELLTQILFELEPSEAVNLLEASSVLRAFPQTFFRELLLRQKPWIWEAWCDLPYSYWTTTTETALRRQDEKWQKAAQDFEKTFKDGFAELYNLPDEYLESTRTLEHQLKEKYGELCRKLFEREKYVEVPVLSPTQTDWYGIYVETEKQHQKMLGIRNRERIWKDCEEILDRIEKYRKDGKIRSFDEIMEERMARLARLETSDDSDDDDDDNGDESGENGESDENDDSNGSGSGEE</sequence>
<name>A0ACC3YJW0_COLTU</name>
<evidence type="ECO:0000313" key="2">
    <source>
        <dbReference type="Proteomes" id="UP000805649"/>
    </source>
</evidence>
<reference evidence="1 2" key="1">
    <citation type="journal article" date="2020" name="Phytopathology">
        <title>Genome Sequence Resources of Colletotrichum truncatum, C. plurivorum, C. musicola, and C. sojae: Four Species Pathogenic to Soybean (Glycine max).</title>
        <authorList>
            <person name="Rogerio F."/>
            <person name="Boufleur T.R."/>
            <person name="Ciampi-Guillardi M."/>
            <person name="Sukno S.A."/>
            <person name="Thon M.R."/>
            <person name="Massola Junior N.S."/>
            <person name="Baroncelli R."/>
        </authorList>
    </citation>
    <scope>NUCLEOTIDE SEQUENCE [LARGE SCALE GENOMIC DNA]</scope>
    <source>
        <strain evidence="1 2">CMES1059</strain>
    </source>
</reference>
<keyword evidence="2" id="KW-1185">Reference proteome</keyword>
<organism evidence="1 2">
    <name type="scientific">Colletotrichum truncatum</name>
    <name type="common">Anthracnose fungus</name>
    <name type="synonym">Colletotrichum capsici</name>
    <dbReference type="NCBI Taxonomy" id="5467"/>
    <lineage>
        <taxon>Eukaryota</taxon>
        <taxon>Fungi</taxon>
        <taxon>Dikarya</taxon>
        <taxon>Ascomycota</taxon>
        <taxon>Pezizomycotina</taxon>
        <taxon>Sordariomycetes</taxon>
        <taxon>Hypocreomycetidae</taxon>
        <taxon>Glomerellales</taxon>
        <taxon>Glomerellaceae</taxon>
        <taxon>Colletotrichum</taxon>
        <taxon>Colletotrichum truncatum species complex</taxon>
    </lineage>
</organism>